<evidence type="ECO:0000256" key="3">
    <source>
        <dbReference type="ARBA" id="ARBA00022729"/>
    </source>
</evidence>
<protein>
    <submittedName>
        <fullName evidence="5">Peptide ABC transporter substrate-binding protein</fullName>
    </submittedName>
</protein>
<sequence>MKRIFVVLGLFVVSIIFLLGFVDQNPSKQVKSEADIVYSINNITSNLETVGSLSKREQDIICAVSKGLVELDTNGELVPALAESVDIRDNGIEYDFKIRDDVYWSDGNKITPSEIVEFFREVVTLEAEDDIEPLLNIFGVSEYRNGNKSFNNGVGITATDTNLIIRLNSQDSNFLNELTKPQYRLRKSVILWEELASNYTTIPYSGNYSIADINSLNEITLKRNSTADPSLAKTIHMIKDDGEDLALAAFEIGERDIVLNPPKSQLSRLSKEDKLVSIPSNKSTYLAFNKNNILSIDDRKEIYRLITRALEDYEANNQSLIKLADGSYFRDEEQDLSKLQDRKVMSSVGEESEIPEVVYLACEESLLNKEIVDYISNWFADNTDITLVGSLLREEITSDISYYDMAIINLDADYSDKAEFYEVISPYISEELINKVSISKTVEEQKEILTQIEDNLFENYSVLPLIFYNDNIAVNSSIENINLDGNGNLKFELTKK</sequence>
<organism evidence="5 6">
    <name type="scientific">Clostridium hominis</name>
    <dbReference type="NCBI Taxonomy" id="2763036"/>
    <lineage>
        <taxon>Bacteria</taxon>
        <taxon>Bacillati</taxon>
        <taxon>Bacillota</taxon>
        <taxon>Clostridia</taxon>
        <taxon>Eubacteriales</taxon>
        <taxon>Clostridiaceae</taxon>
        <taxon>Clostridium</taxon>
    </lineage>
</organism>
<keyword evidence="6" id="KW-1185">Reference proteome</keyword>
<evidence type="ECO:0000313" key="6">
    <source>
        <dbReference type="Proteomes" id="UP000596929"/>
    </source>
</evidence>
<dbReference type="RefSeq" id="WP_186861043.1">
    <property type="nucleotide sequence ID" value="NZ_JACOOO010000044.1"/>
</dbReference>
<dbReference type="PANTHER" id="PTHR30290">
    <property type="entry name" value="PERIPLASMIC BINDING COMPONENT OF ABC TRANSPORTER"/>
    <property type="match status" value="1"/>
</dbReference>
<accession>A0ABR7DHE6</accession>
<evidence type="ECO:0000313" key="5">
    <source>
        <dbReference type="EMBL" id="MBC5630816.1"/>
    </source>
</evidence>
<feature type="domain" description="Solute-binding protein family 5" evidence="4">
    <location>
        <begin position="76"/>
        <end position="291"/>
    </location>
</feature>
<dbReference type="PANTHER" id="PTHR30290:SF9">
    <property type="entry name" value="OLIGOPEPTIDE-BINDING PROTEIN APPA"/>
    <property type="match status" value="1"/>
</dbReference>
<gene>
    <name evidence="5" type="ORF">H8S20_18335</name>
</gene>
<dbReference type="Gene3D" id="3.90.76.10">
    <property type="entry name" value="Dipeptide-binding Protein, Domain 1"/>
    <property type="match status" value="1"/>
</dbReference>
<dbReference type="Proteomes" id="UP000596929">
    <property type="component" value="Unassembled WGS sequence"/>
</dbReference>
<keyword evidence="2" id="KW-0813">Transport</keyword>
<evidence type="ECO:0000259" key="4">
    <source>
        <dbReference type="Pfam" id="PF00496"/>
    </source>
</evidence>
<dbReference type="InterPro" id="IPR000914">
    <property type="entry name" value="SBP_5_dom"/>
</dbReference>
<dbReference type="InterPro" id="IPR039424">
    <property type="entry name" value="SBP_5"/>
</dbReference>
<dbReference type="Gene3D" id="3.10.105.10">
    <property type="entry name" value="Dipeptide-binding Protein, Domain 3"/>
    <property type="match status" value="1"/>
</dbReference>
<name>A0ABR7DHE6_9CLOT</name>
<comment type="caution">
    <text evidence="5">The sequence shown here is derived from an EMBL/GenBank/DDBJ whole genome shotgun (WGS) entry which is preliminary data.</text>
</comment>
<evidence type="ECO:0000256" key="2">
    <source>
        <dbReference type="ARBA" id="ARBA00022448"/>
    </source>
</evidence>
<reference evidence="5 6" key="1">
    <citation type="submission" date="2020-08" db="EMBL/GenBank/DDBJ databases">
        <title>Genome public.</title>
        <authorList>
            <person name="Liu C."/>
            <person name="Sun Q."/>
        </authorList>
    </citation>
    <scope>NUCLEOTIDE SEQUENCE [LARGE SCALE GENOMIC DNA]</scope>
    <source>
        <strain evidence="5 6">NSJ-6</strain>
    </source>
</reference>
<keyword evidence="3" id="KW-0732">Signal</keyword>
<evidence type="ECO:0000256" key="1">
    <source>
        <dbReference type="ARBA" id="ARBA00005695"/>
    </source>
</evidence>
<dbReference type="Pfam" id="PF00496">
    <property type="entry name" value="SBP_bac_5"/>
    <property type="match status" value="1"/>
</dbReference>
<dbReference type="Gene3D" id="3.40.190.10">
    <property type="entry name" value="Periplasmic binding protein-like II"/>
    <property type="match status" value="1"/>
</dbReference>
<dbReference type="EMBL" id="JACOOO010000044">
    <property type="protein sequence ID" value="MBC5630816.1"/>
    <property type="molecule type" value="Genomic_DNA"/>
</dbReference>
<proteinExistence type="inferred from homology"/>
<dbReference type="SUPFAM" id="SSF53850">
    <property type="entry name" value="Periplasmic binding protein-like II"/>
    <property type="match status" value="1"/>
</dbReference>
<comment type="similarity">
    <text evidence="1">Belongs to the bacterial solute-binding protein 5 family.</text>
</comment>